<gene>
    <name evidence="1" type="ORF">HPB52_016554</name>
</gene>
<name>A0A9D4PWT7_RHISA</name>
<protein>
    <submittedName>
        <fullName evidence="1">Uncharacterized protein</fullName>
    </submittedName>
</protein>
<comment type="caution">
    <text evidence="1">The sequence shown here is derived from an EMBL/GenBank/DDBJ whole genome shotgun (WGS) entry which is preliminary data.</text>
</comment>
<proteinExistence type="predicted"/>
<reference evidence="1" key="2">
    <citation type="submission" date="2021-09" db="EMBL/GenBank/DDBJ databases">
        <authorList>
            <person name="Jia N."/>
            <person name="Wang J."/>
            <person name="Shi W."/>
            <person name="Du L."/>
            <person name="Sun Y."/>
            <person name="Zhan W."/>
            <person name="Jiang J."/>
            <person name="Wang Q."/>
            <person name="Zhang B."/>
            <person name="Ji P."/>
            <person name="Sakyi L.B."/>
            <person name="Cui X."/>
            <person name="Yuan T."/>
            <person name="Jiang B."/>
            <person name="Yang W."/>
            <person name="Lam T.T.-Y."/>
            <person name="Chang Q."/>
            <person name="Ding S."/>
            <person name="Wang X."/>
            <person name="Zhu J."/>
            <person name="Ruan X."/>
            <person name="Zhao L."/>
            <person name="Wei J."/>
            <person name="Que T."/>
            <person name="Du C."/>
            <person name="Cheng J."/>
            <person name="Dai P."/>
            <person name="Han X."/>
            <person name="Huang E."/>
            <person name="Gao Y."/>
            <person name="Liu J."/>
            <person name="Shao H."/>
            <person name="Ye R."/>
            <person name="Li L."/>
            <person name="Wei W."/>
            <person name="Wang X."/>
            <person name="Wang C."/>
            <person name="Huo Q."/>
            <person name="Li W."/>
            <person name="Guo W."/>
            <person name="Chen H."/>
            <person name="Chen S."/>
            <person name="Zhou L."/>
            <person name="Zhou L."/>
            <person name="Ni X."/>
            <person name="Tian J."/>
            <person name="Zhou Y."/>
            <person name="Sheng Y."/>
            <person name="Liu T."/>
            <person name="Pan Y."/>
            <person name="Xia L."/>
            <person name="Li J."/>
            <person name="Zhao F."/>
            <person name="Cao W."/>
        </authorList>
    </citation>
    <scope>NUCLEOTIDE SEQUENCE</scope>
    <source>
        <strain evidence="1">Rsan-2018</strain>
        <tissue evidence="1">Larvae</tissue>
    </source>
</reference>
<keyword evidence="2" id="KW-1185">Reference proteome</keyword>
<dbReference type="Proteomes" id="UP000821837">
    <property type="component" value="Unassembled WGS sequence"/>
</dbReference>
<reference evidence="1" key="1">
    <citation type="journal article" date="2020" name="Cell">
        <title>Large-Scale Comparative Analyses of Tick Genomes Elucidate Their Genetic Diversity and Vector Capacities.</title>
        <authorList>
            <consortium name="Tick Genome and Microbiome Consortium (TIGMIC)"/>
            <person name="Jia N."/>
            <person name="Wang J."/>
            <person name="Shi W."/>
            <person name="Du L."/>
            <person name="Sun Y."/>
            <person name="Zhan W."/>
            <person name="Jiang J.F."/>
            <person name="Wang Q."/>
            <person name="Zhang B."/>
            <person name="Ji P."/>
            <person name="Bell-Sakyi L."/>
            <person name="Cui X.M."/>
            <person name="Yuan T.T."/>
            <person name="Jiang B.G."/>
            <person name="Yang W.F."/>
            <person name="Lam T.T."/>
            <person name="Chang Q.C."/>
            <person name="Ding S.J."/>
            <person name="Wang X.J."/>
            <person name="Zhu J.G."/>
            <person name="Ruan X.D."/>
            <person name="Zhao L."/>
            <person name="Wei J.T."/>
            <person name="Ye R.Z."/>
            <person name="Que T.C."/>
            <person name="Du C.H."/>
            <person name="Zhou Y.H."/>
            <person name="Cheng J.X."/>
            <person name="Dai P.F."/>
            <person name="Guo W.B."/>
            <person name="Han X.H."/>
            <person name="Huang E.J."/>
            <person name="Li L.F."/>
            <person name="Wei W."/>
            <person name="Gao Y.C."/>
            <person name="Liu J.Z."/>
            <person name="Shao H.Z."/>
            <person name="Wang X."/>
            <person name="Wang C.C."/>
            <person name="Yang T.C."/>
            <person name="Huo Q.B."/>
            <person name="Li W."/>
            <person name="Chen H.Y."/>
            <person name="Chen S.E."/>
            <person name="Zhou L.G."/>
            <person name="Ni X.B."/>
            <person name="Tian J.H."/>
            <person name="Sheng Y."/>
            <person name="Liu T."/>
            <person name="Pan Y.S."/>
            <person name="Xia L.Y."/>
            <person name="Li J."/>
            <person name="Zhao F."/>
            <person name="Cao W.C."/>
        </authorList>
    </citation>
    <scope>NUCLEOTIDE SEQUENCE</scope>
    <source>
        <strain evidence="1">Rsan-2018</strain>
    </source>
</reference>
<accession>A0A9D4PWT7</accession>
<dbReference type="EMBL" id="JABSTV010001250">
    <property type="protein sequence ID" value="KAH7957249.1"/>
    <property type="molecule type" value="Genomic_DNA"/>
</dbReference>
<sequence>MTAAGCLIKICCRQNGRQAVARAACVPKALLRLDDLTRSHCPVDDDSSVSMVTAEKRALLNLLESMFFRNEQLRLECAETDLLAVVVRVHKSLPPTGTVHQDVERCPSFHLGCPAGAP</sequence>
<dbReference type="AlphaFoldDB" id="A0A9D4PWT7"/>
<evidence type="ECO:0000313" key="1">
    <source>
        <dbReference type="EMBL" id="KAH7957249.1"/>
    </source>
</evidence>
<organism evidence="1 2">
    <name type="scientific">Rhipicephalus sanguineus</name>
    <name type="common">Brown dog tick</name>
    <name type="synonym">Ixodes sanguineus</name>
    <dbReference type="NCBI Taxonomy" id="34632"/>
    <lineage>
        <taxon>Eukaryota</taxon>
        <taxon>Metazoa</taxon>
        <taxon>Ecdysozoa</taxon>
        <taxon>Arthropoda</taxon>
        <taxon>Chelicerata</taxon>
        <taxon>Arachnida</taxon>
        <taxon>Acari</taxon>
        <taxon>Parasitiformes</taxon>
        <taxon>Ixodida</taxon>
        <taxon>Ixodoidea</taxon>
        <taxon>Ixodidae</taxon>
        <taxon>Rhipicephalinae</taxon>
        <taxon>Rhipicephalus</taxon>
        <taxon>Rhipicephalus</taxon>
    </lineage>
</organism>
<evidence type="ECO:0000313" key="2">
    <source>
        <dbReference type="Proteomes" id="UP000821837"/>
    </source>
</evidence>